<evidence type="ECO:0000313" key="11">
    <source>
        <dbReference type="EMBL" id="AVP99202.1"/>
    </source>
</evidence>
<dbReference type="Proteomes" id="UP000241074">
    <property type="component" value="Chromosome"/>
</dbReference>
<dbReference type="Pfam" id="PF00512">
    <property type="entry name" value="HisKA"/>
    <property type="match status" value="1"/>
</dbReference>
<dbReference type="SMART" id="SM00388">
    <property type="entry name" value="HisKA"/>
    <property type="match status" value="1"/>
</dbReference>
<dbReference type="Pfam" id="PF00672">
    <property type="entry name" value="HAMP"/>
    <property type="match status" value="1"/>
</dbReference>
<dbReference type="InterPro" id="IPR036890">
    <property type="entry name" value="HATPase_C_sf"/>
</dbReference>
<dbReference type="SMART" id="SM00387">
    <property type="entry name" value="HATPase_c"/>
    <property type="match status" value="1"/>
</dbReference>
<dbReference type="PANTHER" id="PTHR44936:SF10">
    <property type="entry name" value="SENSOR PROTEIN RSTB"/>
    <property type="match status" value="1"/>
</dbReference>
<dbReference type="InterPro" id="IPR003661">
    <property type="entry name" value="HisK_dim/P_dom"/>
</dbReference>
<dbReference type="CDD" id="cd00082">
    <property type="entry name" value="HisKA"/>
    <property type="match status" value="1"/>
</dbReference>
<keyword evidence="4" id="KW-1003">Cell membrane</keyword>
<evidence type="ECO:0000256" key="7">
    <source>
        <dbReference type="ARBA" id="ARBA00022741"/>
    </source>
</evidence>
<evidence type="ECO:0000256" key="3">
    <source>
        <dbReference type="ARBA" id="ARBA00012438"/>
    </source>
</evidence>
<keyword evidence="6" id="KW-0808">Transferase</keyword>
<comment type="catalytic activity">
    <reaction evidence="1">
        <text>ATP + protein L-histidine = ADP + protein N-phospho-L-histidine.</text>
        <dbReference type="EC" id="2.7.13.3"/>
    </reaction>
</comment>
<name>A0A2P1PWJ5_9GAMM</name>
<dbReference type="GO" id="GO:0005886">
    <property type="term" value="C:plasma membrane"/>
    <property type="evidence" value="ECO:0007669"/>
    <property type="project" value="UniProtKB-SubCell"/>
</dbReference>
<evidence type="ECO:0000256" key="4">
    <source>
        <dbReference type="ARBA" id="ARBA00022475"/>
    </source>
</evidence>
<evidence type="ECO:0000256" key="8">
    <source>
        <dbReference type="ARBA" id="ARBA00022777"/>
    </source>
</evidence>
<dbReference type="PROSITE" id="PS50109">
    <property type="entry name" value="HIS_KIN"/>
    <property type="match status" value="1"/>
</dbReference>
<evidence type="ECO:0000256" key="1">
    <source>
        <dbReference type="ARBA" id="ARBA00000085"/>
    </source>
</evidence>
<dbReference type="InterPro" id="IPR050980">
    <property type="entry name" value="2C_sensor_his_kinase"/>
</dbReference>
<accession>A0A2P1PWJ5</accession>
<keyword evidence="8" id="KW-0418">Kinase</keyword>
<gene>
    <name evidence="11" type="ORF">C7S18_19440</name>
</gene>
<keyword evidence="5" id="KW-0597">Phosphoprotein</keyword>
<keyword evidence="4" id="KW-0472">Membrane</keyword>
<dbReference type="EMBL" id="CP027860">
    <property type="protein sequence ID" value="AVP99202.1"/>
    <property type="molecule type" value="Genomic_DNA"/>
</dbReference>
<dbReference type="InterPro" id="IPR005467">
    <property type="entry name" value="His_kinase_dom"/>
</dbReference>
<dbReference type="InterPro" id="IPR003594">
    <property type="entry name" value="HATPase_dom"/>
</dbReference>
<dbReference type="KEGG" id="xba:C7S18_19440"/>
<evidence type="ECO:0000256" key="2">
    <source>
        <dbReference type="ARBA" id="ARBA00004651"/>
    </source>
</evidence>
<dbReference type="CDD" id="cd00075">
    <property type="entry name" value="HATPase"/>
    <property type="match status" value="1"/>
</dbReference>
<dbReference type="Gene3D" id="1.10.287.130">
    <property type="match status" value="1"/>
</dbReference>
<protein>
    <recommendedName>
        <fullName evidence="3">histidine kinase</fullName>
        <ecNumber evidence="3">2.7.13.3</ecNumber>
    </recommendedName>
</protein>
<dbReference type="GO" id="GO:0000155">
    <property type="term" value="F:phosphorelay sensor kinase activity"/>
    <property type="evidence" value="ECO:0007669"/>
    <property type="project" value="InterPro"/>
</dbReference>
<dbReference type="RefSeq" id="WP_106893122.1">
    <property type="nucleotide sequence ID" value="NZ_CP027860.1"/>
</dbReference>
<reference evidence="11 12" key="1">
    <citation type="submission" date="2018-03" db="EMBL/GenBank/DDBJ databases">
        <title>Ahniella affigens gen. nov., sp. nov., a gammaproteobacterium isolated from sandy soil near a stream.</title>
        <authorList>
            <person name="Ko Y."/>
            <person name="Kim J.-H."/>
        </authorList>
    </citation>
    <scope>NUCLEOTIDE SEQUENCE [LARGE SCALE GENOMIC DNA]</scope>
    <source>
        <strain evidence="11 12">D13</strain>
    </source>
</reference>
<dbReference type="InterPro" id="IPR004358">
    <property type="entry name" value="Sig_transdc_His_kin-like_C"/>
</dbReference>
<sequence>MLRRSFARILVSLSILLVILHAVGYFLTEQVRHQEHFDAASARRLVDQALTASALKQMDPGHRLPVWSELSELDLRFADAAPVIDVSPEGPDASVVASALTRVLVGHQRFRLEYDEGLHVWLAVGQAPGTWVRQRVDLGGSNHQTKAPLIVLGVLVLSLLGAYGLARQLAAPVERLAAQADDLVRGRADTDVLKGAPTEIRELANALTQAGASRSNALRERELILAGLSHDLRTPLSRIRLALELGDAHTDEGRGAMAADIEEIDAIVRQFIDYVRSGREEAPKEVALAPLLQEVVHANGGNLKNWTIHIHEPAVIVATPLALQRALANLVVNARRHAAPPYTANLVCPDPGHVAITITDEGTGIPLDLHRRIGEPFLAREGRARVGSGLGLAIVSRIVRRHGGRLELIARQPRGTMARIILPIQPAPLKLEDL</sequence>
<dbReference type="SUPFAM" id="SSF47384">
    <property type="entry name" value="Homodimeric domain of signal transducing histidine kinase"/>
    <property type="match status" value="1"/>
</dbReference>
<keyword evidence="7" id="KW-0547">Nucleotide-binding</keyword>
<feature type="domain" description="Histidine kinase" evidence="10">
    <location>
        <begin position="227"/>
        <end position="426"/>
    </location>
</feature>
<reference evidence="11 12" key="2">
    <citation type="submission" date="2018-03" db="EMBL/GenBank/DDBJ databases">
        <authorList>
            <person name="Keele B.F."/>
        </authorList>
    </citation>
    <scope>NUCLEOTIDE SEQUENCE [LARGE SCALE GENOMIC DNA]</scope>
    <source>
        <strain evidence="11 12">D13</strain>
    </source>
</reference>
<dbReference type="Pfam" id="PF02518">
    <property type="entry name" value="HATPase_c"/>
    <property type="match status" value="1"/>
</dbReference>
<dbReference type="Gene3D" id="3.30.565.10">
    <property type="entry name" value="Histidine kinase-like ATPase, C-terminal domain"/>
    <property type="match status" value="1"/>
</dbReference>
<dbReference type="AlphaFoldDB" id="A0A2P1PWJ5"/>
<keyword evidence="9" id="KW-0067">ATP-binding</keyword>
<evidence type="ECO:0000256" key="9">
    <source>
        <dbReference type="ARBA" id="ARBA00022840"/>
    </source>
</evidence>
<dbReference type="OrthoDB" id="9804645at2"/>
<dbReference type="EC" id="2.7.13.3" evidence="3"/>
<evidence type="ECO:0000259" key="10">
    <source>
        <dbReference type="PROSITE" id="PS50109"/>
    </source>
</evidence>
<dbReference type="Gene3D" id="6.10.340.10">
    <property type="match status" value="1"/>
</dbReference>
<proteinExistence type="predicted"/>
<evidence type="ECO:0000256" key="6">
    <source>
        <dbReference type="ARBA" id="ARBA00022679"/>
    </source>
</evidence>
<dbReference type="InterPro" id="IPR003660">
    <property type="entry name" value="HAMP_dom"/>
</dbReference>
<keyword evidence="12" id="KW-1185">Reference proteome</keyword>
<dbReference type="PRINTS" id="PR00344">
    <property type="entry name" value="BCTRLSENSOR"/>
</dbReference>
<dbReference type="SUPFAM" id="SSF55874">
    <property type="entry name" value="ATPase domain of HSP90 chaperone/DNA topoisomerase II/histidine kinase"/>
    <property type="match status" value="1"/>
</dbReference>
<dbReference type="GO" id="GO:0005524">
    <property type="term" value="F:ATP binding"/>
    <property type="evidence" value="ECO:0007669"/>
    <property type="project" value="UniProtKB-KW"/>
</dbReference>
<dbReference type="InterPro" id="IPR036097">
    <property type="entry name" value="HisK_dim/P_sf"/>
</dbReference>
<organism evidence="11 12">
    <name type="scientific">Ahniella affigens</name>
    <dbReference type="NCBI Taxonomy" id="2021234"/>
    <lineage>
        <taxon>Bacteria</taxon>
        <taxon>Pseudomonadati</taxon>
        <taxon>Pseudomonadota</taxon>
        <taxon>Gammaproteobacteria</taxon>
        <taxon>Lysobacterales</taxon>
        <taxon>Rhodanobacteraceae</taxon>
        <taxon>Ahniella</taxon>
    </lineage>
</organism>
<evidence type="ECO:0000313" key="12">
    <source>
        <dbReference type="Proteomes" id="UP000241074"/>
    </source>
</evidence>
<comment type="subcellular location">
    <subcellularLocation>
        <location evidence="2">Cell membrane</location>
        <topology evidence="2">Multi-pass membrane protein</topology>
    </subcellularLocation>
</comment>
<dbReference type="PANTHER" id="PTHR44936">
    <property type="entry name" value="SENSOR PROTEIN CREC"/>
    <property type="match status" value="1"/>
</dbReference>
<evidence type="ECO:0000256" key="5">
    <source>
        <dbReference type="ARBA" id="ARBA00022553"/>
    </source>
</evidence>